<dbReference type="EMBL" id="JAEPRB010000246">
    <property type="protein sequence ID" value="KAG2218195.1"/>
    <property type="molecule type" value="Genomic_DNA"/>
</dbReference>
<dbReference type="GO" id="GO:0016709">
    <property type="term" value="F:oxidoreductase activity, acting on paired donors, with incorporation or reduction of molecular oxygen, NAD(P)H as one donor, and incorporation of one atom of oxygen"/>
    <property type="evidence" value="ECO:0007669"/>
    <property type="project" value="UniProtKB-ARBA"/>
</dbReference>
<dbReference type="AlphaFoldDB" id="A0A8H7VF51"/>
<feature type="domain" description="FAD-binding" evidence="7">
    <location>
        <begin position="7"/>
        <end position="369"/>
    </location>
</feature>
<feature type="domain" description="Phenol hydroxylase-like C-terminal dimerisation" evidence="8">
    <location>
        <begin position="556"/>
        <end position="792"/>
    </location>
</feature>
<dbReference type="InterPro" id="IPR002938">
    <property type="entry name" value="FAD-bd"/>
</dbReference>
<comment type="cofactor">
    <cofactor evidence="1">
        <name>FAD</name>
        <dbReference type="ChEBI" id="CHEBI:57692"/>
    </cofactor>
</comment>
<feature type="region of interest" description="Disordered" evidence="6">
    <location>
        <begin position="388"/>
        <end position="409"/>
    </location>
</feature>
<organism evidence="9 10">
    <name type="scientific">Circinella minor</name>
    <dbReference type="NCBI Taxonomy" id="1195481"/>
    <lineage>
        <taxon>Eukaryota</taxon>
        <taxon>Fungi</taxon>
        <taxon>Fungi incertae sedis</taxon>
        <taxon>Mucoromycota</taxon>
        <taxon>Mucoromycotina</taxon>
        <taxon>Mucoromycetes</taxon>
        <taxon>Mucorales</taxon>
        <taxon>Lichtheimiaceae</taxon>
        <taxon>Circinella</taxon>
    </lineage>
</organism>
<feature type="region of interest" description="Disordered" evidence="6">
    <location>
        <begin position="638"/>
        <end position="657"/>
    </location>
</feature>
<dbReference type="SUPFAM" id="SSF51905">
    <property type="entry name" value="FAD/NAD(P)-binding domain"/>
    <property type="match status" value="1"/>
</dbReference>
<dbReference type="SUPFAM" id="SSF52833">
    <property type="entry name" value="Thioredoxin-like"/>
    <property type="match status" value="1"/>
</dbReference>
<accession>A0A8H7VF51</accession>
<evidence type="ECO:0000259" key="8">
    <source>
        <dbReference type="Pfam" id="PF07976"/>
    </source>
</evidence>
<dbReference type="Gene3D" id="3.30.9.10">
    <property type="entry name" value="D-Amino Acid Oxidase, subunit A, domain 2"/>
    <property type="match status" value="1"/>
</dbReference>
<evidence type="ECO:0008006" key="11">
    <source>
        <dbReference type="Google" id="ProtNLM"/>
    </source>
</evidence>
<dbReference type="Pfam" id="PF07976">
    <property type="entry name" value="Phe_hydrox_dim"/>
    <property type="match status" value="1"/>
</dbReference>
<evidence type="ECO:0000313" key="9">
    <source>
        <dbReference type="EMBL" id="KAG2218195.1"/>
    </source>
</evidence>
<dbReference type="InterPro" id="IPR050641">
    <property type="entry name" value="RIFMO-like"/>
</dbReference>
<comment type="similarity">
    <text evidence="2">Belongs to the PheA/TfdB FAD monooxygenase family.</text>
</comment>
<name>A0A8H7VF51_9FUNG</name>
<feature type="region of interest" description="Disordered" evidence="6">
    <location>
        <begin position="508"/>
        <end position="532"/>
    </location>
</feature>
<dbReference type="Proteomes" id="UP000646827">
    <property type="component" value="Unassembled WGS sequence"/>
</dbReference>
<sequence length="809" mass="90113">MSNTQQSDVLIVGAGPSGLYAALLLGSMGVSVRIIDSKTYVTGSDNPALILTPHTLQHLQAFDLVQPLVENGMRHWRFQHYVNQGEGANSISVERQSFRVWERKSSQYNWALSCEATDVRNAFRDALYKRTDIRVDYQHQLVNLQDMTDHGSKSNSIDYPIVSTIKDLRTGRAVCWRSRIIIGADGAESFVRQKLGAPQRNRGMPGMAPLYTLQVSAESNFPGLRAISVVKKGDDALLLIGHRKKLYIIVEENPKWSQLALLDSDDYLLEAIHSHIQSIFQPYDICFKQILQYRCWHATDPILKEYNSNRRWFLVGSAAQVTSPAELLSGNLGLDQVHNLCWKISLYLKNYASAHLLDTYEIESRSRVNDYAIVSDALMALIKNGTVDEEDVRDDTQSSTSSVASSPMQRLKLSKSWHIGGASYPNSDISQSSTQAPNGKLKPYNAQQLQSSSLTGPKRSRSTLTTKSSSSNLSITSSSTPTSSTSSVLPRSRSLSSLASRSKSFLGGLPRLSTDSAPPNGIDSQRRPSRGITRVKVRGYQHYDSDSIVTAKHSETWRVIKANQYELLERIAKDAHPGSFTILIFCNSLMEDKNLKILQHFKQYMDTPSSLLQYEQRRLHDNRLSVLSEPIYNSQLSRTSSSLSSDTSTPRSSLSSGFTAATNRLSRFFSMWSSVSTIASTPLPPTPHSPPPPLPVTGSPLNLFSFLYVTSSTRQQLSEFLTTNSAPFLHSLFPQGLERLYLDHDNLTHSAYGINNNEPTVVVIRPDGHIGMRTRLDKIDALNNYFNTFMIPPVDLDSAAADVANDYLF</sequence>
<dbReference type="Gene3D" id="3.40.30.20">
    <property type="match status" value="1"/>
</dbReference>
<evidence type="ECO:0000256" key="2">
    <source>
        <dbReference type="ARBA" id="ARBA00007801"/>
    </source>
</evidence>
<dbReference type="InterPro" id="IPR036188">
    <property type="entry name" value="FAD/NAD-bd_sf"/>
</dbReference>
<keyword evidence="3" id="KW-0285">Flavoprotein</keyword>
<feature type="compositionally biased region" description="Low complexity" evidence="6">
    <location>
        <begin position="638"/>
        <end position="656"/>
    </location>
</feature>
<feature type="compositionally biased region" description="Polar residues" evidence="6">
    <location>
        <begin position="424"/>
        <end position="437"/>
    </location>
</feature>
<gene>
    <name evidence="9" type="ORF">INT45_006830</name>
</gene>
<reference evidence="9 10" key="1">
    <citation type="submission" date="2020-12" db="EMBL/GenBank/DDBJ databases">
        <title>Metabolic potential, ecology and presence of endohyphal bacteria is reflected in genomic diversity of Mucoromycotina.</title>
        <authorList>
            <person name="Muszewska A."/>
            <person name="Okrasinska A."/>
            <person name="Steczkiewicz K."/>
            <person name="Drgas O."/>
            <person name="Orlowska M."/>
            <person name="Perlinska-Lenart U."/>
            <person name="Aleksandrzak-Piekarczyk T."/>
            <person name="Szatraj K."/>
            <person name="Zielenkiewicz U."/>
            <person name="Pilsyk S."/>
            <person name="Malc E."/>
            <person name="Mieczkowski P."/>
            <person name="Kruszewska J.S."/>
            <person name="Biernat P."/>
            <person name="Pawlowska J."/>
        </authorList>
    </citation>
    <scope>NUCLEOTIDE SEQUENCE [LARGE SCALE GENOMIC DNA]</scope>
    <source>
        <strain evidence="9 10">CBS 142.35</strain>
    </source>
</reference>
<dbReference type="Gene3D" id="3.50.50.60">
    <property type="entry name" value="FAD/NAD(P)-binding domain"/>
    <property type="match status" value="1"/>
</dbReference>
<dbReference type="Pfam" id="PF01494">
    <property type="entry name" value="FAD_binding_3"/>
    <property type="match status" value="1"/>
</dbReference>
<keyword evidence="10" id="KW-1185">Reference proteome</keyword>
<feature type="compositionally biased region" description="Polar residues" evidence="6">
    <location>
        <begin position="445"/>
        <end position="455"/>
    </location>
</feature>
<evidence type="ECO:0000256" key="3">
    <source>
        <dbReference type="ARBA" id="ARBA00022630"/>
    </source>
</evidence>
<dbReference type="PRINTS" id="PR00420">
    <property type="entry name" value="RNGMNOXGNASE"/>
</dbReference>
<dbReference type="InterPro" id="IPR036249">
    <property type="entry name" value="Thioredoxin-like_sf"/>
</dbReference>
<dbReference type="PANTHER" id="PTHR43004">
    <property type="entry name" value="TRK SYSTEM POTASSIUM UPTAKE PROTEIN"/>
    <property type="match status" value="1"/>
</dbReference>
<evidence type="ECO:0000313" key="10">
    <source>
        <dbReference type="Proteomes" id="UP000646827"/>
    </source>
</evidence>
<dbReference type="OrthoDB" id="1716816at2759"/>
<dbReference type="GO" id="GO:0071949">
    <property type="term" value="F:FAD binding"/>
    <property type="evidence" value="ECO:0007669"/>
    <property type="project" value="InterPro"/>
</dbReference>
<feature type="region of interest" description="Disordered" evidence="6">
    <location>
        <begin position="424"/>
        <end position="493"/>
    </location>
</feature>
<evidence type="ECO:0000256" key="5">
    <source>
        <dbReference type="ARBA" id="ARBA00023002"/>
    </source>
</evidence>
<proteinExistence type="inferred from homology"/>
<keyword evidence="4" id="KW-0274">FAD</keyword>
<feature type="compositionally biased region" description="Low complexity" evidence="6">
    <location>
        <begin position="462"/>
        <end position="493"/>
    </location>
</feature>
<dbReference type="InterPro" id="IPR012941">
    <property type="entry name" value="Phe_hydrox_C_dim_dom"/>
</dbReference>
<keyword evidence="5" id="KW-0560">Oxidoreductase</keyword>
<evidence type="ECO:0000259" key="7">
    <source>
        <dbReference type="Pfam" id="PF01494"/>
    </source>
</evidence>
<evidence type="ECO:0000256" key="6">
    <source>
        <dbReference type="SAM" id="MobiDB-lite"/>
    </source>
</evidence>
<dbReference type="PANTHER" id="PTHR43004:SF19">
    <property type="entry name" value="BINDING MONOOXYGENASE, PUTATIVE (JCVI)-RELATED"/>
    <property type="match status" value="1"/>
</dbReference>
<protein>
    <recommendedName>
        <fullName evidence="11">FAD-binding domain-containing protein</fullName>
    </recommendedName>
</protein>
<evidence type="ECO:0000256" key="4">
    <source>
        <dbReference type="ARBA" id="ARBA00022827"/>
    </source>
</evidence>
<comment type="caution">
    <text evidence="9">The sequence shown here is derived from an EMBL/GenBank/DDBJ whole genome shotgun (WGS) entry which is preliminary data.</text>
</comment>
<evidence type="ECO:0000256" key="1">
    <source>
        <dbReference type="ARBA" id="ARBA00001974"/>
    </source>
</evidence>
<dbReference type="InterPro" id="IPR038220">
    <property type="entry name" value="PHOX_C_sf"/>
</dbReference>